<dbReference type="GO" id="GO:0031267">
    <property type="term" value="F:small GTPase binding"/>
    <property type="evidence" value="ECO:0007669"/>
    <property type="project" value="TreeGrafter"/>
</dbReference>
<dbReference type="EMBL" id="JH992978">
    <property type="protein sequence ID" value="EKX50535.1"/>
    <property type="molecule type" value="Genomic_DNA"/>
</dbReference>
<keyword evidence="6" id="KW-1185">Reference proteome</keyword>
<keyword evidence="1" id="KW-0343">GTPase activation</keyword>
<dbReference type="Proteomes" id="UP000011087">
    <property type="component" value="Unassembled WGS sequence"/>
</dbReference>
<dbReference type="SMART" id="SM00368">
    <property type="entry name" value="LRR_RI"/>
    <property type="match status" value="9"/>
</dbReference>
<dbReference type="Gene3D" id="3.80.10.10">
    <property type="entry name" value="Ribonuclease Inhibitor"/>
    <property type="match status" value="3"/>
</dbReference>
<dbReference type="InterPro" id="IPR001611">
    <property type="entry name" value="Leu-rich_rpt"/>
</dbReference>
<organism evidence="4">
    <name type="scientific">Guillardia theta (strain CCMP2712)</name>
    <name type="common">Cryptophyte</name>
    <dbReference type="NCBI Taxonomy" id="905079"/>
    <lineage>
        <taxon>Eukaryota</taxon>
        <taxon>Cryptophyceae</taxon>
        <taxon>Pyrenomonadales</taxon>
        <taxon>Geminigeraceae</taxon>
        <taxon>Guillardia</taxon>
    </lineage>
</organism>
<reference evidence="6" key="2">
    <citation type="submission" date="2012-11" db="EMBL/GenBank/DDBJ databases">
        <authorList>
            <person name="Kuo A."/>
            <person name="Curtis B.A."/>
            <person name="Tanifuji G."/>
            <person name="Burki F."/>
            <person name="Gruber A."/>
            <person name="Irimia M."/>
            <person name="Maruyama S."/>
            <person name="Arias M.C."/>
            <person name="Ball S.G."/>
            <person name="Gile G.H."/>
            <person name="Hirakawa Y."/>
            <person name="Hopkins J.F."/>
            <person name="Rensing S.A."/>
            <person name="Schmutz J."/>
            <person name="Symeonidi A."/>
            <person name="Elias M."/>
            <person name="Eveleigh R.J."/>
            <person name="Herman E.K."/>
            <person name="Klute M.J."/>
            <person name="Nakayama T."/>
            <person name="Obornik M."/>
            <person name="Reyes-Prieto A."/>
            <person name="Armbrust E.V."/>
            <person name="Aves S.J."/>
            <person name="Beiko R.G."/>
            <person name="Coutinho P."/>
            <person name="Dacks J.B."/>
            <person name="Durnford D.G."/>
            <person name="Fast N.M."/>
            <person name="Green B.R."/>
            <person name="Grisdale C."/>
            <person name="Hempe F."/>
            <person name="Henrissat B."/>
            <person name="Hoppner M.P."/>
            <person name="Ishida K.-I."/>
            <person name="Kim E."/>
            <person name="Koreny L."/>
            <person name="Kroth P.G."/>
            <person name="Liu Y."/>
            <person name="Malik S.-B."/>
            <person name="Maier U.G."/>
            <person name="McRose D."/>
            <person name="Mock T."/>
            <person name="Neilson J.A."/>
            <person name="Onodera N.T."/>
            <person name="Poole A.M."/>
            <person name="Pritham E.J."/>
            <person name="Richards T.A."/>
            <person name="Rocap G."/>
            <person name="Roy S.W."/>
            <person name="Sarai C."/>
            <person name="Schaack S."/>
            <person name="Shirato S."/>
            <person name="Slamovits C.H."/>
            <person name="Spencer D.F."/>
            <person name="Suzuki S."/>
            <person name="Worden A.Z."/>
            <person name="Zauner S."/>
            <person name="Barry K."/>
            <person name="Bell C."/>
            <person name="Bharti A.K."/>
            <person name="Crow J.A."/>
            <person name="Grimwood J."/>
            <person name="Kramer R."/>
            <person name="Lindquist E."/>
            <person name="Lucas S."/>
            <person name="Salamov A."/>
            <person name="McFadden G.I."/>
            <person name="Lane C.E."/>
            <person name="Keeling P.J."/>
            <person name="Gray M.W."/>
            <person name="Grigoriev I.V."/>
            <person name="Archibald J.M."/>
        </authorList>
    </citation>
    <scope>NUCLEOTIDE SEQUENCE</scope>
    <source>
        <strain evidence="6">CCMP2712</strain>
    </source>
</reference>
<evidence type="ECO:0000313" key="5">
    <source>
        <dbReference type="EnsemblProtists" id="EKX50535"/>
    </source>
</evidence>
<dbReference type="GO" id="GO:0005634">
    <property type="term" value="C:nucleus"/>
    <property type="evidence" value="ECO:0007669"/>
    <property type="project" value="TreeGrafter"/>
</dbReference>
<evidence type="ECO:0000256" key="1">
    <source>
        <dbReference type="ARBA" id="ARBA00022468"/>
    </source>
</evidence>
<dbReference type="KEGG" id="gtt:GUITHDRAFT_66720"/>
<dbReference type="PANTHER" id="PTHR24113:SF12">
    <property type="entry name" value="RAN GTPASE-ACTIVATING PROTEIN 1"/>
    <property type="match status" value="1"/>
</dbReference>
<dbReference type="RefSeq" id="XP_005837515.1">
    <property type="nucleotide sequence ID" value="XM_005837458.1"/>
</dbReference>
<evidence type="ECO:0000256" key="2">
    <source>
        <dbReference type="ARBA" id="ARBA00022614"/>
    </source>
</evidence>
<dbReference type="GO" id="GO:0048471">
    <property type="term" value="C:perinuclear region of cytoplasm"/>
    <property type="evidence" value="ECO:0007669"/>
    <property type="project" value="TreeGrafter"/>
</dbReference>
<dbReference type="InterPro" id="IPR027038">
    <property type="entry name" value="RanGap"/>
</dbReference>
<dbReference type="SUPFAM" id="SSF52047">
    <property type="entry name" value="RNI-like"/>
    <property type="match status" value="1"/>
</dbReference>
<dbReference type="eggNOG" id="KOG4308">
    <property type="taxonomic scope" value="Eukaryota"/>
</dbReference>
<dbReference type="OrthoDB" id="120976at2759"/>
<dbReference type="EnsemblProtists" id="EKX50535">
    <property type="protein sequence ID" value="EKX50535"/>
    <property type="gene ID" value="GUITHDRAFT_66720"/>
</dbReference>
<dbReference type="GO" id="GO:0005096">
    <property type="term" value="F:GTPase activator activity"/>
    <property type="evidence" value="ECO:0007669"/>
    <property type="project" value="UniProtKB-KW"/>
</dbReference>
<reference evidence="4 6" key="1">
    <citation type="journal article" date="2012" name="Nature">
        <title>Algal genomes reveal evolutionary mosaicism and the fate of nucleomorphs.</title>
        <authorList>
            <consortium name="DOE Joint Genome Institute"/>
            <person name="Curtis B.A."/>
            <person name="Tanifuji G."/>
            <person name="Burki F."/>
            <person name="Gruber A."/>
            <person name="Irimia M."/>
            <person name="Maruyama S."/>
            <person name="Arias M.C."/>
            <person name="Ball S.G."/>
            <person name="Gile G.H."/>
            <person name="Hirakawa Y."/>
            <person name="Hopkins J.F."/>
            <person name="Kuo A."/>
            <person name="Rensing S.A."/>
            <person name="Schmutz J."/>
            <person name="Symeonidi A."/>
            <person name="Elias M."/>
            <person name="Eveleigh R.J."/>
            <person name="Herman E.K."/>
            <person name="Klute M.J."/>
            <person name="Nakayama T."/>
            <person name="Obornik M."/>
            <person name="Reyes-Prieto A."/>
            <person name="Armbrust E.V."/>
            <person name="Aves S.J."/>
            <person name="Beiko R.G."/>
            <person name="Coutinho P."/>
            <person name="Dacks J.B."/>
            <person name="Durnford D.G."/>
            <person name="Fast N.M."/>
            <person name="Green B.R."/>
            <person name="Grisdale C.J."/>
            <person name="Hempel F."/>
            <person name="Henrissat B."/>
            <person name="Hoppner M.P."/>
            <person name="Ishida K."/>
            <person name="Kim E."/>
            <person name="Koreny L."/>
            <person name="Kroth P.G."/>
            <person name="Liu Y."/>
            <person name="Malik S.B."/>
            <person name="Maier U.G."/>
            <person name="McRose D."/>
            <person name="Mock T."/>
            <person name="Neilson J.A."/>
            <person name="Onodera N.T."/>
            <person name="Poole A.M."/>
            <person name="Pritham E.J."/>
            <person name="Richards T.A."/>
            <person name="Rocap G."/>
            <person name="Roy S.W."/>
            <person name="Sarai C."/>
            <person name="Schaack S."/>
            <person name="Shirato S."/>
            <person name="Slamovits C.H."/>
            <person name="Spencer D.F."/>
            <person name="Suzuki S."/>
            <person name="Worden A.Z."/>
            <person name="Zauner S."/>
            <person name="Barry K."/>
            <person name="Bell C."/>
            <person name="Bharti A.K."/>
            <person name="Crow J.A."/>
            <person name="Grimwood J."/>
            <person name="Kramer R."/>
            <person name="Lindquist E."/>
            <person name="Lucas S."/>
            <person name="Salamov A."/>
            <person name="McFadden G.I."/>
            <person name="Lane C.E."/>
            <person name="Keeling P.J."/>
            <person name="Gray M.W."/>
            <person name="Grigoriev I.V."/>
            <person name="Archibald J.M."/>
        </authorList>
    </citation>
    <scope>NUCLEOTIDE SEQUENCE</scope>
    <source>
        <strain evidence="4 6">CCMP2712</strain>
    </source>
</reference>
<gene>
    <name evidence="4" type="ORF">GUITHDRAFT_66720</name>
</gene>
<dbReference type="HOGENOM" id="CLU_608967_0_0_1"/>
<dbReference type="GO" id="GO:0005829">
    <property type="term" value="C:cytosol"/>
    <property type="evidence" value="ECO:0007669"/>
    <property type="project" value="TreeGrafter"/>
</dbReference>
<dbReference type="PaxDb" id="55529-EKX50535"/>
<proteinExistence type="predicted"/>
<sequence>MIWANDIGCLTNLFKPASDSLVKLVLSSNPIGADGLKTLSQSLSNLRNLEDLDISSTYAGERGTTYVLEPLAFLENLKTLKLKDNTIPGETSVMLDISPLDRIVSPGVACGVNWVSCGLAFVIETGLWRSISTLDLGQNPMCAQGMHIFSKGLIACNIVTLTDLSLSNNKINADGATHLAEALSRVGHGMLRLSLAKNMISSEGMIALAKPLHNMSKLEHLLLTENGITETGGMALGNSLIHLFNLTSFSIGRNPIKNEGTTSIIIGLQNSFDSLEALDVSICHFDGPNLSVPISAGLARMKSLKELNMEGDALNLQGLSHITSALTITKFNLVTLNLGGVQMYADGAKLLSGVLIQFRYLKDLGIGYNKLGDHGLKMILPALHECASISYLGLQHNNLGPTSIFLLADFILKSANLVQVLLYGNNIHYGPNGLTPLASCRHKVTWDTDV</sequence>
<protein>
    <submittedName>
        <fullName evidence="4 5">Uncharacterized protein</fullName>
    </submittedName>
</protein>
<evidence type="ECO:0000256" key="3">
    <source>
        <dbReference type="ARBA" id="ARBA00022737"/>
    </source>
</evidence>
<evidence type="ECO:0000313" key="6">
    <source>
        <dbReference type="Proteomes" id="UP000011087"/>
    </source>
</evidence>
<keyword evidence="2" id="KW-0433">Leucine-rich repeat</keyword>
<dbReference type="STRING" id="905079.L1JQR1"/>
<accession>L1JQR1</accession>
<dbReference type="GO" id="GO:0006913">
    <property type="term" value="P:nucleocytoplasmic transport"/>
    <property type="evidence" value="ECO:0007669"/>
    <property type="project" value="TreeGrafter"/>
</dbReference>
<evidence type="ECO:0000313" key="4">
    <source>
        <dbReference type="EMBL" id="EKX50535.1"/>
    </source>
</evidence>
<dbReference type="PANTHER" id="PTHR24113">
    <property type="entry name" value="RAN GTPASE-ACTIVATING PROTEIN 1"/>
    <property type="match status" value="1"/>
</dbReference>
<reference evidence="5" key="3">
    <citation type="submission" date="2015-06" db="UniProtKB">
        <authorList>
            <consortium name="EnsemblProtists"/>
        </authorList>
    </citation>
    <scope>IDENTIFICATION</scope>
</reference>
<dbReference type="AlphaFoldDB" id="L1JQR1"/>
<dbReference type="InterPro" id="IPR032675">
    <property type="entry name" value="LRR_dom_sf"/>
</dbReference>
<name>L1JQR1_GUITC</name>
<dbReference type="Pfam" id="PF13516">
    <property type="entry name" value="LRR_6"/>
    <property type="match status" value="3"/>
</dbReference>
<dbReference type="OMA" id="CYLGNCG"/>
<keyword evidence="3" id="KW-0677">Repeat</keyword>
<dbReference type="GeneID" id="17307100"/>